<gene>
    <name evidence="1" type="ORF">S01H1_12441</name>
</gene>
<comment type="caution">
    <text evidence="1">The sequence shown here is derived from an EMBL/GenBank/DDBJ whole genome shotgun (WGS) entry which is preliminary data.</text>
</comment>
<accession>X0RZ47</accession>
<name>X0RZ47_9ZZZZ</name>
<sequence>RSFRVAPPLIISEPEIIKVSEILLEVLEESRK</sequence>
<reference evidence="1" key="1">
    <citation type="journal article" date="2014" name="Front. Microbiol.">
        <title>High frequency of phylogenetically diverse reductive dehalogenase-homologous genes in deep subseafloor sedimentary metagenomes.</title>
        <authorList>
            <person name="Kawai M."/>
            <person name="Futagami T."/>
            <person name="Toyoda A."/>
            <person name="Takaki Y."/>
            <person name="Nishi S."/>
            <person name="Hori S."/>
            <person name="Arai W."/>
            <person name="Tsubouchi T."/>
            <person name="Morono Y."/>
            <person name="Uchiyama I."/>
            <person name="Ito T."/>
            <person name="Fujiyama A."/>
            <person name="Inagaki F."/>
            <person name="Takami H."/>
        </authorList>
    </citation>
    <scope>NUCLEOTIDE SEQUENCE</scope>
    <source>
        <strain evidence="1">Expedition CK06-06</strain>
    </source>
</reference>
<organism evidence="1">
    <name type="scientific">marine sediment metagenome</name>
    <dbReference type="NCBI Taxonomy" id="412755"/>
    <lineage>
        <taxon>unclassified sequences</taxon>
        <taxon>metagenomes</taxon>
        <taxon>ecological metagenomes</taxon>
    </lineage>
</organism>
<protein>
    <submittedName>
        <fullName evidence="1">Uncharacterized protein</fullName>
    </submittedName>
</protein>
<feature type="non-terminal residue" evidence="1">
    <location>
        <position position="1"/>
    </location>
</feature>
<dbReference type="AlphaFoldDB" id="X0RZ47"/>
<proteinExistence type="predicted"/>
<dbReference type="EMBL" id="BARS01006386">
    <property type="protein sequence ID" value="GAF68281.1"/>
    <property type="molecule type" value="Genomic_DNA"/>
</dbReference>
<evidence type="ECO:0000313" key="1">
    <source>
        <dbReference type="EMBL" id="GAF68281.1"/>
    </source>
</evidence>